<evidence type="ECO:0000313" key="5">
    <source>
        <dbReference type="EMBL" id="QCG67145.1"/>
    </source>
</evidence>
<dbReference type="Proteomes" id="UP000298274">
    <property type="component" value="Chromosome"/>
</dbReference>
<dbReference type="Pfam" id="PF13296">
    <property type="entry name" value="T6SS_Vgr"/>
    <property type="match status" value="1"/>
</dbReference>
<feature type="domain" description="DUF2345" evidence="3">
    <location>
        <begin position="622"/>
        <end position="764"/>
    </location>
</feature>
<dbReference type="NCBIfam" id="TIGR01646">
    <property type="entry name" value="vgr_GE"/>
    <property type="match status" value="1"/>
</dbReference>
<dbReference type="Pfam" id="PF05954">
    <property type="entry name" value="Phage_GPD"/>
    <property type="match status" value="1"/>
</dbReference>
<dbReference type="Gene3D" id="2.30.110.50">
    <property type="match status" value="2"/>
</dbReference>
<dbReference type="InterPro" id="IPR037026">
    <property type="entry name" value="Vgr_OB-fold_dom_sf"/>
</dbReference>
<evidence type="ECO:0000259" key="3">
    <source>
        <dbReference type="Pfam" id="PF10106"/>
    </source>
</evidence>
<evidence type="ECO:0000256" key="1">
    <source>
        <dbReference type="ARBA" id="ARBA00005558"/>
    </source>
</evidence>
<dbReference type="InterPro" id="IPR006533">
    <property type="entry name" value="T6SS_Vgr_RhsGE"/>
</dbReference>
<dbReference type="AlphaFoldDB" id="A0A4P7Y890"/>
<dbReference type="InterPro" id="IPR028244">
    <property type="entry name" value="T6SS_Rhs_Vgr_dom"/>
</dbReference>
<evidence type="ECO:0000313" key="6">
    <source>
        <dbReference type="Proteomes" id="UP000298274"/>
    </source>
</evidence>
<dbReference type="Pfam" id="PF04717">
    <property type="entry name" value="Phage_base_V"/>
    <property type="match status" value="1"/>
</dbReference>
<dbReference type="EMBL" id="CP039631">
    <property type="protein sequence ID" value="QCG67145.1"/>
    <property type="molecule type" value="Genomic_DNA"/>
</dbReference>
<dbReference type="NCBIfam" id="TIGR03361">
    <property type="entry name" value="VI_Rhs_Vgr"/>
    <property type="match status" value="1"/>
</dbReference>
<organism evidence="5 6">
    <name type="scientific">Pseudomonas veronii</name>
    <dbReference type="NCBI Taxonomy" id="76761"/>
    <lineage>
        <taxon>Bacteria</taxon>
        <taxon>Pseudomonadati</taxon>
        <taxon>Pseudomonadota</taxon>
        <taxon>Gammaproteobacteria</taxon>
        <taxon>Pseudomonadales</taxon>
        <taxon>Pseudomonadaceae</taxon>
        <taxon>Pseudomonas</taxon>
    </lineage>
</organism>
<dbReference type="SUPFAM" id="SSF69279">
    <property type="entry name" value="Phage tail proteins"/>
    <property type="match status" value="2"/>
</dbReference>
<dbReference type="Pfam" id="PF10106">
    <property type="entry name" value="DUF2345"/>
    <property type="match status" value="1"/>
</dbReference>
<proteinExistence type="inferred from homology"/>
<dbReference type="SUPFAM" id="SSF69255">
    <property type="entry name" value="gp5 N-terminal domain-like"/>
    <property type="match status" value="1"/>
</dbReference>
<feature type="domain" description="Gp5/Type VI secretion system Vgr protein OB-fold" evidence="2">
    <location>
        <begin position="427"/>
        <end position="479"/>
    </location>
</feature>
<dbReference type="Gene3D" id="2.40.50.230">
    <property type="entry name" value="Gp5 N-terminal domain"/>
    <property type="match status" value="1"/>
</dbReference>
<protein>
    <submittedName>
        <fullName evidence="5">Type VI secretion system tip protein VgrG</fullName>
    </submittedName>
</protein>
<feature type="domain" description="Putative type VI secretion system Rhs element associated Vgr" evidence="4">
    <location>
        <begin position="499"/>
        <end position="600"/>
    </location>
</feature>
<evidence type="ECO:0000259" key="4">
    <source>
        <dbReference type="Pfam" id="PF13296"/>
    </source>
</evidence>
<accession>A0A4P7Y890</accession>
<dbReference type="InterPro" id="IPR006531">
    <property type="entry name" value="Gp5/Vgr_OB"/>
</dbReference>
<dbReference type="InterPro" id="IPR017847">
    <property type="entry name" value="T6SS_RhsGE_Vgr_subset"/>
</dbReference>
<comment type="similarity">
    <text evidence="1">Belongs to the VgrG protein family.</text>
</comment>
<sequence>MTSSVLPRVLFDHSRHTLSVRNIEARLDVLAFEGHEHLSQPFTYRVEFTSTERDLAAETLLGQDARFSLHAALQKPPASGFSALAVKPLRTLHGVVTGFKRQSGSNDQARYEITLQPRLALLGQGRQFRIYQHQSVPQIVESILRSRHDFEGQDFLFSLKRDYPRREQVMQYGESDLAFIERLLADVGIWYRFTSDERLGIDVVEFCDDQRLYQFDIALPYRPQSGLGSSGQDAVWHLQSNHQVVEQQVHIRAYHPRDAGAHLSGEIDQSRGASGTYGEAYHYAEPYTTLGDRLDQDEDLLSESGYFYARLRHERYLNAQTQLSGITSSATLAPGQVLHISGGAPQAFTPGAVITGLTTTAARDSSLVATFQAIPYSDTVCFRPALQPKPQIAGTVPARVTSPQANDPYGHIDLEGRYKVNFLFDRDTWKPGEESLWLRLARPYAGDTHGLHLPLIAGTEVAIAFEQGDPDRPYIAHALHDSQHVDHVTLRNYKRNVLRTPANNKLRMDDTRGREHVKLSTEYGGKSQLNLGHLVDAAKQKRGEGFELRTDSWGAIRGGKGLFISADDQGQARGEQLDMVAAIEQLKSALSLARSLAQAARSAGVQPSDIESQLDLVQSLIGLAQSGLLLHAPAGIGVMSPKAVCLSSGGESVGIIAAHNADISAGHDITAAAEGGVSVLAQSADLQFKAAQGKVELHAQGSYLHALAKTDVKIESVEGRIEINAPQELVLNCGGAYIRLKGGDIELGAPGNIYLKANHVQKFGSASLNTPASLLPAGYSGGYTLKDDTETPLPFSRYRITTQQGEVFNGVTDKHGQTMSVHTLLPGDLKIELPESVTRYDEQLRLIGPDGELVSDFKYSVTLADGHVFEGVTGAQGFTQRFETQEPTRITQIELFLTEDFGAFCCAAESIKTPMVIDLTSSDVSTNEVAIGSSVKEVSLPRGKKRSLTLGEISMAGTIFKDAIDYTKVEVHHAGWWGFLGRQNTAATPNGNMYYPSSTGYYRNDFSATDDDRDKALFIHEMTHVWQYQLGYPVKRMGLVVTSRGAPAYRYALTEQSVLSDYNMEQQGEIISDYYLICVVGNPHGVWSERNFTKSPELLASTLESFLKKPADKNIFQVEKEGCMKLALFLTLSLPWLVVESVYAASYGRREAGNVVSVNGKPAICVPSNAKGVFAVSRVSLTESYIRNPPTWGASLCRDLNHWS</sequence>
<evidence type="ECO:0000259" key="2">
    <source>
        <dbReference type="Pfam" id="PF04717"/>
    </source>
</evidence>
<name>A0A4P7Y890_PSEVE</name>
<gene>
    <name evidence="5" type="primary">vgrG</name>
    <name evidence="5" type="ORF">E4167_22010</name>
</gene>
<reference evidence="6" key="1">
    <citation type="submission" date="2019-04" db="EMBL/GenBank/DDBJ databases">
        <title>Complete genome sequence of Pseudomonas veronii strain PVy, a versatile degrader capable of using multiple contaminants as sole carbon sources.</title>
        <authorList>
            <person name="Lopez-Echartea E."/>
            <person name="Ridl J."/>
            <person name="Pajer P."/>
            <person name="Strejcek M."/>
            <person name="Suman J."/>
            <person name="Uhlik O."/>
        </authorList>
    </citation>
    <scope>NUCLEOTIDE SEQUENCE [LARGE SCALE GENOMIC DNA]</scope>
    <source>
        <strain evidence="6">Pvy</strain>
    </source>
</reference>
<dbReference type="InterPro" id="IPR018769">
    <property type="entry name" value="VgrG2_DUF2345"/>
</dbReference>